<feature type="domain" description="Tripartite ATP-independent periplasmic transporters DctQ component" evidence="10">
    <location>
        <begin position="23"/>
        <end position="147"/>
    </location>
</feature>
<keyword evidence="7 9" id="KW-0472">Membrane</keyword>
<organism evidence="11 12">
    <name type="scientific">Roseovarius halotolerans</name>
    <dbReference type="NCBI Taxonomy" id="505353"/>
    <lineage>
        <taxon>Bacteria</taxon>
        <taxon>Pseudomonadati</taxon>
        <taxon>Pseudomonadota</taxon>
        <taxon>Alphaproteobacteria</taxon>
        <taxon>Rhodobacterales</taxon>
        <taxon>Roseobacteraceae</taxon>
        <taxon>Roseovarius</taxon>
    </lineage>
</organism>
<comment type="similarity">
    <text evidence="8 9">Belongs to the TRAP transporter small permease family.</text>
</comment>
<evidence type="ECO:0000313" key="12">
    <source>
        <dbReference type="Proteomes" id="UP000193207"/>
    </source>
</evidence>
<feature type="transmembrane region" description="Helical" evidence="9">
    <location>
        <begin position="126"/>
        <end position="147"/>
    </location>
</feature>
<evidence type="ECO:0000256" key="4">
    <source>
        <dbReference type="ARBA" id="ARBA00022519"/>
    </source>
</evidence>
<dbReference type="Proteomes" id="UP000193207">
    <property type="component" value="Unassembled WGS sequence"/>
</dbReference>
<dbReference type="OrthoDB" id="4964541at2"/>
<dbReference type="Pfam" id="PF04290">
    <property type="entry name" value="DctQ"/>
    <property type="match status" value="1"/>
</dbReference>
<keyword evidence="5 9" id="KW-0812">Transmembrane</keyword>
<evidence type="ECO:0000259" key="10">
    <source>
        <dbReference type="Pfam" id="PF04290"/>
    </source>
</evidence>
<comment type="function">
    <text evidence="9">Part of the tripartite ATP-independent periplasmic (TRAP) transport system.</text>
</comment>
<comment type="subunit">
    <text evidence="9">The complex comprises the extracytoplasmic solute receptor protein and the two transmembrane proteins.</text>
</comment>
<dbReference type="InterPro" id="IPR055348">
    <property type="entry name" value="DctQ"/>
</dbReference>
<reference evidence="11 12" key="1">
    <citation type="submission" date="2017-03" db="EMBL/GenBank/DDBJ databases">
        <authorList>
            <person name="Afonso C.L."/>
            <person name="Miller P.J."/>
            <person name="Scott M.A."/>
            <person name="Spackman E."/>
            <person name="Goraichik I."/>
            <person name="Dimitrov K.M."/>
            <person name="Suarez D.L."/>
            <person name="Swayne D.E."/>
        </authorList>
    </citation>
    <scope>NUCLEOTIDE SEQUENCE [LARGE SCALE GENOMIC DNA]</scope>
    <source>
        <strain evidence="11 12">CECT 8110</strain>
    </source>
</reference>
<keyword evidence="2 9" id="KW-0813">Transport</keyword>
<evidence type="ECO:0000256" key="7">
    <source>
        <dbReference type="ARBA" id="ARBA00023136"/>
    </source>
</evidence>
<sequence>MKHMFKILDATLRLCIGACMAGIMLAVGLQVVARATIGAFSWPEELSVILMIWGLMLAAAYVLNERGHVGISLLVERFGARTGAAINALMHFLIILFSLAVIYGAYFKVSSVWSLTTGALGVSRAIPNLAIPTSCVLFILVSIRLIWIDLAYWRAKR</sequence>
<feature type="transmembrane region" description="Helical" evidence="9">
    <location>
        <begin position="12"/>
        <end position="33"/>
    </location>
</feature>
<keyword evidence="4 9" id="KW-0997">Cell inner membrane</keyword>
<accession>A0A1X6ZXT2</accession>
<dbReference type="GO" id="GO:0015740">
    <property type="term" value="P:C4-dicarboxylate transport"/>
    <property type="evidence" value="ECO:0007669"/>
    <property type="project" value="TreeGrafter"/>
</dbReference>
<dbReference type="GO" id="GO:0022857">
    <property type="term" value="F:transmembrane transporter activity"/>
    <property type="evidence" value="ECO:0007669"/>
    <property type="project" value="UniProtKB-UniRule"/>
</dbReference>
<dbReference type="AlphaFoldDB" id="A0A1X6ZXT2"/>
<gene>
    <name evidence="11" type="ORF">ROH8110_03630</name>
</gene>
<protein>
    <recommendedName>
        <fullName evidence="9">TRAP transporter small permease protein</fullName>
    </recommendedName>
</protein>
<feature type="transmembrane region" description="Helical" evidence="9">
    <location>
        <begin position="45"/>
        <end position="63"/>
    </location>
</feature>
<keyword evidence="12" id="KW-1185">Reference proteome</keyword>
<name>A0A1X6ZXT2_9RHOB</name>
<proteinExistence type="inferred from homology"/>
<keyword evidence="3" id="KW-1003">Cell membrane</keyword>
<evidence type="ECO:0000256" key="6">
    <source>
        <dbReference type="ARBA" id="ARBA00022989"/>
    </source>
</evidence>
<dbReference type="PANTHER" id="PTHR35011:SF2">
    <property type="entry name" value="2,3-DIKETO-L-GULONATE TRAP TRANSPORTER SMALL PERMEASE PROTEIN YIAM"/>
    <property type="match status" value="1"/>
</dbReference>
<feature type="transmembrane region" description="Helical" evidence="9">
    <location>
        <begin position="84"/>
        <end position="106"/>
    </location>
</feature>
<evidence type="ECO:0000256" key="1">
    <source>
        <dbReference type="ARBA" id="ARBA00004429"/>
    </source>
</evidence>
<dbReference type="EMBL" id="FWFU01000006">
    <property type="protein sequence ID" value="SLN64733.1"/>
    <property type="molecule type" value="Genomic_DNA"/>
</dbReference>
<comment type="subcellular location">
    <subcellularLocation>
        <location evidence="1 9">Cell inner membrane</location>
        <topology evidence="1 9">Multi-pass membrane protein</topology>
    </subcellularLocation>
</comment>
<dbReference type="InterPro" id="IPR007387">
    <property type="entry name" value="TRAP_DctQ"/>
</dbReference>
<evidence type="ECO:0000256" key="9">
    <source>
        <dbReference type="RuleBase" id="RU369079"/>
    </source>
</evidence>
<dbReference type="PANTHER" id="PTHR35011">
    <property type="entry name" value="2,3-DIKETO-L-GULONATE TRAP TRANSPORTER SMALL PERMEASE PROTEIN YIAM"/>
    <property type="match status" value="1"/>
</dbReference>
<evidence type="ECO:0000313" key="11">
    <source>
        <dbReference type="EMBL" id="SLN64733.1"/>
    </source>
</evidence>
<dbReference type="GO" id="GO:0005886">
    <property type="term" value="C:plasma membrane"/>
    <property type="evidence" value="ECO:0007669"/>
    <property type="project" value="UniProtKB-SubCell"/>
</dbReference>
<evidence type="ECO:0000256" key="5">
    <source>
        <dbReference type="ARBA" id="ARBA00022692"/>
    </source>
</evidence>
<evidence type="ECO:0000256" key="3">
    <source>
        <dbReference type="ARBA" id="ARBA00022475"/>
    </source>
</evidence>
<evidence type="ECO:0000256" key="8">
    <source>
        <dbReference type="ARBA" id="ARBA00038436"/>
    </source>
</evidence>
<dbReference type="RefSeq" id="WP_085819189.1">
    <property type="nucleotide sequence ID" value="NZ_FWFU01000006.1"/>
</dbReference>
<evidence type="ECO:0000256" key="2">
    <source>
        <dbReference type="ARBA" id="ARBA00022448"/>
    </source>
</evidence>
<keyword evidence="6 9" id="KW-1133">Transmembrane helix</keyword>